<dbReference type="PANTHER" id="PTHR14021:SF15">
    <property type="entry name" value="IRON-SULFUR CLUSTER CO-CHAPERONE PROTEIN HSCB"/>
    <property type="match status" value="1"/>
</dbReference>
<evidence type="ECO:0000256" key="3">
    <source>
        <dbReference type="ARBA" id="ARBA00010476"/>
    </source>
</evidence>
<organism evidence="8">
    <name type="scientific">Anopheles funestus</name>
    <name type="common">African malaria mosquito</name>
    <dbReference type="NCBI Taxonomy" id="62324"/>
    <lineage>
        <taxon>Eukaryota</taxon>
        <taxon>Metazoa</taxon>
        <taxon>Ecdysozoa</taxon>
        <taxon>Arthropoda</taxon>
        <taxon>Hexapoda</taxon>
        <taxon>Insecta</taxon>
        <taxon>Pterygota</taxon>
        <taxon>Neoptera</taxon>
        <taxon>Endopterygota</taxon>
        <taxon>Diptera</taxon>
        <taxon>Nematocera</taxon>
        <taxon>Culicoidea</taxon>
        <taxon>Culicidae</taxon>
        <taxon>Anophelinae</taxon>
        <taxon>Anopheles</taxon>
    </lineage>
</organism>
<evidence type="ECO:0000259" key="7">
    <source>
        <dbReference type="PROSITE" id="PS50076"/>
    </source>
</evidence>
<dbReference type="VEuPathDB" id="VectorBase:AFUN2_006084"/>
<dbReference type="InterPro" id="IPR036869">
    <property type="entry name" value="J_dom_sf"/>
</dbReference>
<dbReference type="InterPro" id="IPR001623">
    <property type="entry name" value="DnaJ_domain"/>
</dbReference>
<evidence type="ECO:0000256" key="2">
    <source>
        <dbReference type="ARBA" id="ARBA00004496"/>
    </source>
</evidence>
<accession>A0A4Y0BIC5</accession>
<dbReference type="EnsemblMetazoa" id="AFUN018689-RA">
    <property type="protein sequence ID" value="AFUN018689-PA"/>
    <property type="gene ID" value="AFUN018689"/>
</dbReference>
<keyword evidence="4" id="KW-0963">Cytoplasm</keyword>
<evidence type="ECO:0000313" key="8">
    <source>
        <dbReference type="EnsemblMetazoa" id="AFUN018689-PA"/>
    </source>
</evidence>
<dbReference type="GO" id="GO:0001671">
    <property type="term" value="F:ATPase activator activity"/>
    <property type="evidence" value="ECO:0007669"/>
    <property type="project" value="InterPro"/>
</dbReference>
<comment type="subcellular location">
    <subcellularLocation>
        <location evidence="2">Cytoplasm</location>
    </subcellularLocation>
    <subcellularLocation>
        <location evidence="1">Mitochondrion</location>
    </subcellularLocation>
</comment>
<dbReference type="FunFam" id="1.20.1280.20:FF:000002">
    <property type="entry name" value="HscB mitochondrial iron-sulfur cluster co-chaperone"/>
    <property type="match status" value="1"/>
</dbReference>
<feature type="domain" description="J" evidence="7">
    <location>
        <begin position="60"/>
        <end position="132"/>
    </location>
</feature>
<dbReference type="GO" id="GO:0051259">
    <property type="term" value="P:protein complex oligomerization"/>
    <property type="evidence" value="ECO:0007669"/>
    <property type="project" value="InterPro"/>
</dbReference>
<dbReference type="GeneID" id="125768730"/>
<dbReference type="SUPFAM" id="SSF46565">
    <property type="entry name" value="Chaperone J-domain"/>
    <property type="match status" value="1"/>
</dbReference>
<keyword evidence="5" id="KW-0496">Mitochondrion</keyword>
<sequence length="226" mass="25996">MLIITHFKKGLEKWLQMSTIHRRAIAAAVDRCWKCSSSEVSNMFFCGSCGTIRATSKEQDFFKLLKVNKEFKIDSTTLVQNYRHIQSMIHPDKFAQKSEQEKAIALEWSSLVNKAYRTLSKSIERGKYLLALSGVTISEENTSIDKEFLFNMMDVNESVEDAQTTEELQKIASKLSVEVDELHSNLVRRFESNDMEGAKETIIRLKYMLNVEGIIKEKLLQLNLKS</sequence>
<dbReference type="InterPro" id="IPR004640">
    <property type="entry name" value="HscB"/>
</dbReference>
<dbReference type="GO" id="GO:0044571">
    <property type="term" value="P:[2Fe-2S] cluster assembly"/>
    <property type="evidence" value="ECO:0007669"/>
    <property type="project" value="InterPro"/>
</dbReference>
<reference evidence="8" key="1">
    <citation type="submission" date="2020-05" db="UniProtKB">
        <authorList>
            <consortium name="EnsemblMetazoa"/>
        </authorList>
    </citation>
    <scope>IDENTIFICATION</scope>
    <source>
        <strain evidence="8">FUMOZ</strain>
    </source>
</reference>
<dbReference type="SMART" id="SM00271">
    <property type="entry name" value="DnaJ"/>
    <property type="match status" value="1"/>
</dbReference>
<dbReference type="GO" id="GO:0051087">
    <property type="term" value="F:protein-folding chaperone binding"/>
    <property type="evidence" value="ECO:0007669"/>
    <property type="project" value="InterPro"/>
</dbReference>
<proteinExistence type="inferred from homology"/>
<evidence type="ECO:0000256" key="6">
    <source>
        <dbReference type="ARBA" id="ARBA00023186"/>
    </source>
</evidence>
<dbReference type="OrthoDB" id="448954at2759"/>
<dbReference type="KEGG" id="afun:125768730"/>
<dbReference type="NCBIfam" id="TIGR00714">
    <property type="entry name" value="hscB"/>
    <property type="match status" value="1"/>
</dbReference>
<dbReference type="SUPFAM" id="SSF47144">
    <property type="entry name" value="HSC20 (HSCB), C-terminal oligomerisation domain"/>
    <property type="match status" value="1"/>
</dbReference>
<dbReference type="Gene3D" id="1.10.287.110">
    <property type="entry name" value="DnaJ domain"/>
    <property type="match status" value="1"/>
</dbReference>
<name>A0A4Y0BIC5_ANOFN</name>
<dbReference type="GO" id="GO:0005739">
    <property type="term" value="C:mitochondrion"/>
    <property type="evidence" value="ECO:0007669"/>
    <property type="project" value="UniProtKB-SubCell"/>
</dbReference>
<dbReference type="VEuPathDB" id="VectorBase:AFUN018689"/>
<evidence type="ECO:0000256" key="5">
    <source>
        <dbReference type="ARBA" id="ARBA00023128"/>
    </source>
</evidence>
<dbReference type="PROSITE" id="PS50076">
    <property type="entry name" value="DNAJ_2"/>
    <property type="match status" value="1"/>
</dbReference>
<dbReference type="PANTHER" id="PTHR14021">
    <property type="entry name" value="IRON-SULFUR CLUSTER CO-CHAPERONE PROTEIN HSCB"/>
    <property type="match status" value="1"/>
</dbReference>
<protein>
    <submittedName>
        <fullName evidence="8">J domain-containing protein</fullName>
    </submittedName>
</protein>
<dbReference type="Pfam" id="PF07743">
    <property type="entry name" value="HSCB_C"/>
    <property type="match status" value="1"/>
</dbReference>
<dbReference type="STRING" id="62324.A0A4Y0BIC5"/>
<comment type="similarity">
    <text evidence="3">Belongs to the HscB family.</text>
</comment>
<dbReference type="InterPro" id="IPR036386">
    <property type="entry name" value="HscB_C_sf"/>
</dbReference>
<evidence type="ECO:0000256" key="1">
    <source>
        <dbReference type="ARBA" id="ARBA00004173"/>
    </source>
</evidence>
<evidence type="ECO:0000256" key="4">
    <source>
        <dbReference type="ARBA" id="ARBA00022490"/>
    </source>
</evidence>
<keyword evidence="6" id="KW-0143">Chaperone</keyword>
<dbReference type="Gene3D" id="1.20.1280.20">
    <property type="entry name" value="HscB, C-terminal domain"/>
    <property type="match status" value="1"/>
</dbReference>
<dbReference type="CTD" id="5740624"/>
<dbReference type="CDD" id="cd06257">
    <property type="entry name" value="DnaJ"/>
    <property type="match status" value="1"/>
</dbReference>
<dbReference type="InterPro" id="IPR009073">
    <property type="entry name" value="HscB_oligo_C"/>
</dbReference>
<dbReference type="HAMAP" id="MF_00682">
    <property type="entry name" value="HscB"/>
    <property type="match status" value="1"/>
</dbReference>
<dbReference type="AlphaFoldDB" id="A0A4Y0BIC5"/>
<dbReference type="RefSeq" id="XP_049292734.1">
    <property type="nucleotide sequence ID" value="XM_049436777.1"/>
</dbReference>